<feature type="non-terminal residue" evidence="1">
    <location>
        <position position="122"/>
    </location>
</feature>
<dbReference type="AlphaFoldDB" id="A0A3P7QYC3"/>
<accession>A0A3P7QYC3</accession>
<keyword evidence="2" id="KW-1185">Reference proteome</keyword>
<sequence length="122" mass="14140">MIYQFRSSDKYVIFSLNVANNMLHHRSSLPPEVIALLSGLSQIKLDGNPLMVKFSTPKVLQEFPPSLFLLSTDNFRLIRQLFQTTTSLPLWTEEPCTPYYWAMHLRNRGRKIAPNIYSNLLP</sequence>
<gene>
    <name evidence="1" type="ORF">CGOC_LOCUS12608</name>
</gene>
<organism evidence="1 2">
    <name type="scientific">Cylicostephanus goldi</name>
    <name type="common">Nematode worm</name>
    <dbReference type="NCBI Taxonomy" id="71465"/>
    <lineage>
        <taxon>Eukaryota</taxon>
        <taxon>Metazoa</taxon>
        <taxon>Ecdysozoa</taxon>
        <taxon>Nematoda</taxon>
        <taxon>Chromadorea</taxon>
        <taxon>Rhabditida</taxon>
        <taxon>Rhabditina</taxon>
        <taxon>Rhabditomorpha</taxon>
        <taxon>Strongyloidea</taxon>
        <taxon>Strongylidae</taxon>
        <taxon>Cylicostephanus</taxon>
    </lineage>
</organism>
<evidence type="ECO:0000313" key="1">
    <source>
        <dbReference type="EMBL" id="VDN34349.1"/>
    </source>
</evidence>
<dbReference type="Proteomes" id="UP000271889">
    <property type="component" value="Unassembled WGS sequence"/>
</dbReference>
<name>A0A3P7QYC3_CYLGO</name>
<evidence type="ECO:0000313" key="2">
    <source>
        <dbReference type="Proteomes" id="UP000271889"/>
    </source>
</evidence>
<dbReference type="EMBL" id="UYRV01124395">
    <property type="protein sequence ID" value="VDN34349.1"/>
    <property type="molecule type" value="Genomic_DNA"/>
</dbReference>
<reference evidence="1 2" key="1">
    <citation type="submission" date="2018-11" db="EMBL/GenBank/DDBJ databases">
        <authorList>
            <consortium name="Pathogen Informatics"/>
        </authorList>
    </citation>
    <scope>NUCLEOTIDE SEQUENCE [LARGE SCALE GENOMIC DNA]</scope>
</reference>
<proteinExistence type="predicted"/>
<protein>
    <submittedName>
        <fullName evidence="1">Uncharacterized protein</fullName>
    </submittedName>
</protein>
<dbReference type="OrthoDB" id="635273at2759"/>